<feature type="compositionally biased region" description="Polar residues" evidence="1">
    <location>
        <begin position="608"/>
        <end position="619"/>
    </location>
</feature>
<dbReference type="AlphaFoldDB" id="A0A8S3QW13"/>
<organism evidence="2 3">
    <name type="scientific">Mytilus edulis</name>
    <name type="common">Blue mussel</name>
    <dbReference type="NCBI Taxonomy" id="6550"/>
    <lineage>
        <taxon>Eukaryota</taxon>
        <taxon>Metazoa</taxon>
        <taxon>Spiralia</taxon>
        <taxon>Lophotrochozoa</taxon>
        <taxon>Mollusca</taxon>
        <taxon>Bivalvia</taxon>
        <taxon>Autobranchia</taxon>
        <taxon>Pteriomorphia</taxon>
        <taxon>Mytilida</taxon>
        <taxon>Mytiloidea</taxon>
        <taxon>Mytilidae</taxon>
        <taxon>Mytilinae</taxon>
        <taxon>Mytilus</taxon>
    </lineage>
</organism>
<proteinExistence type="predicted"/>
<feature type="region of interest" description="Disordered" evidence="1">
    <location>
        <begin position="539"/>
        <end position="662"/>
    </location>
</feature>
<feature type="compositionally biased region" description="Basic and acidic residues" evidence="1">
    <location>
        <begin position="640"/>
        <end position="650"/>
    </location>
</feature>
<dbReference type="Proteomes" id="UP000683360">
    <property type="component" value="Unassembled WGS sequence"/>
</dbReference>
<feature type="compositionally biased region" description="Basic residues" evidence="1">
    <location>
        <begin position="651"/>
        <end position="662"/>
    </location>
</feature>
<comment type="caution">
    <text evidence="2">The sequence shown here is derived from an EMBL/GenBank/DDBJ whole genome shotgun (WGS) entry which is preliminary data.</text>
</comment>
<evidence type="ECO:0000313" key="3">
    <source>
        <dbReference type="Proteomes" id="UP000683360"/>
    </source>
</evidence>
<evidence type="ECO:0000256" key="1">
    <source>
        <dbReference type="SAM" id="MobiDB-lite"/>
    </source>
</evidence>
<accession>A0A8S3QW13</accession>
<sequence>MLSVSQESLPSVQRLLASRISITELSKEGIYFNKPNAGPTQTQIDQMARPLDQISSPGDDTFIEDPFSTPQFSLDPFSSDPFGNDVFGKPDGPQNTYSDFGDDPFAGFGSSDMQSKSDDNQDGFAQSQLYSSVDQNSVFGTSSEGTKTASQTGTTASVISTSACETDTTSLSTDTTLSGVSNNNPVNANSESFTSGFDQDPFASSSGLSGLDGNIGFGASFDNIDNLSSQNGNVDLFANFEPAPSALDSVDIIVSESTIAHESVDSGVVSSVGQTPPTTLQAENVKTKQKKSIFKFFQRSGEKKTKKKRKESESSNNSDVLESPDTPPVSLGELQNPVSQTLPAVELSPTGESFSPPIQPMSISSGDQILEENIGVKSFFPTIPSAEGSTGTATKEDNQITGNAFEQFDANFDVGSFTDSEVNNNKACQNTTTWPVDNGMDSAQFSFDKGQENSNIGLDCDDKENLTSSSTSLMDNINTTPVAQSTVLFDTFDPGLYEEVIPKTPPKVVEDTHGDMYEDISEIIAARKELDNKKGVVSVGQTKNVAPPRPPAPSKKKVRFQVAEAPKLDVSEIEKSASDEKAPPLPPQRLKRQRKISQEITLKGDNLPSGNDQELSPFSGSAVADDVPPALPDRSGTPTKSEKDKKGGDKKNKKADNKKRKN</sequence>
<gene>
    <name evidence="2" type="ORF">MEDL_13310</name>
</gene>
<protein>
    <submittedName>
        <fullName evidence="2">Uncharacterized protein</fullName>
    </submittedName>
</protein>
<feature type="region of interest" description="Disordered" evidence="1">
    <location>
        <begin position="300"/>
        <end position="335"/>
    </location>
</feature>
<keyword evidence="3" id="KW-1185">Reference proteome</keyword>
<feature type="compositionally biased region" description="Basic and acidic residues" evidence="1">
    <location>
        <begin position="566"/>
        <end position="582"/>
    </location>
</feature>
<reference evidence="2" key="1">
    <citation type="submission" date="2021-03" db="EMBL/GenBank/DDBJ databases">
        <authorList>
            <person name="Bekaert M."/>
        </authorList>
    </citation>
    <scope>NUCLEOTIDE SEQUENCE</scope>
</reference>
<name>A0A8S3QW13_MYTED</name>
<feature type="region of interest" description="Disordered" evidence="1">
    <location>
        <begin position="48"/>
        <end position="123"/>
    </location>
</feature>
<dbReference type="EMBL" id="CAJPWZ010000687">
    <property type="protein sequence ID" value="CAG2198571.1"/>
    <property type="molecule type" value="Genomic_DNA"/>
</dbReference>
<evidence type="ECO:0000313" key="2">
    <source>
        <dbReference type="EMBL" id="CAG2198571.1"/>
    </source>
</evidence>